<name>A0ABV3YTG0_9PSED</name>
<dbReference type="Pfam" id="PF13508">
    <property type="entry name" value="Acetyltransf_7"/>
    <property type="match status" value="1"/>
</dbReference>
<keyword evidence="3" id="KW-1185">Reference proteome</keyword>
<dbReference type="SUPFAM" id="SSF55729">
    <property type="entry name" value="Acyl-CoA N-acyltransferases (Nat)"/>
    <property type="match status" value="1"/>
</dbReference>
<gene>
    <name evidence="2" type="ORF">AB5S05_11170</name>
</gene>
<accession>A0ABV3YTG0</accession>
<feature type="domain" description="N-acetyltransferase" evidence="1">
    <location>
        <begin position="3"/>
        <end position="164"/>
    </location>
</feature>
<dbReference type="EC" id="2.3.1.-" evidence="2"/>
<reference evidence="2 3" key="1">
    <citation type="submission" date="2024-07" db="EMBL/GenBank/DDBJ databases">
        <authorList>
            <person name="Li M."/>
        </authorList>
    </citation>
    <scope>NUCLEOTIDE SEQUENCE [LARGE SCALE GENOMIC DNA]</scope>
    <source>
        <strain evidence="2 3">25A3E</strain>
    </source>
</reference>
<evidence type="ECO:0000313" key="2">
    <source>
        <dbReference type="EMBL" id="MEX6502626.1"/>
    </source>
</evidence>
<dbReference type="GO" id="GO:0016746">
    <property type="term" value="F:acyltransferase activity"/>
    <property type="evidence" value="ECO:0007669"/>
    <property type="project" value="UniProtKB-KW"/>
</dbReference>
<dbReference type="InterPro" id="IPR016181">
    <property type="entry name" value="Acyl_CoA_acyltransferase"/>
</dbReference>
<dbReference type="RefSeq" id="WP_369287593.1">
    <property type="nucleotide sequence ID" value="NZ_JBFTEG010000007.1"/>
</dbReference>
<dbReference type="EMBL" id="JBFTEG010000007">
    <property type="protein sequence ID" value="MEX6502626.1"/>
    <property type="molecule type" value="Genomic_DNA"/>
</dbReference>
<keyword evidence="2" id="KW-0012">Acyltransferase</keyword>
<comment type="caution">
    <text evidence="2">The sequence shown here is derived from an EMBL/GenBank/DDBJ whole genome shotgun (WGS) entry which is preliminary data.</text>
</comment>
<dbReference type="CDD" id="cd04301">
    <property type="entry name" value="NAT_SF"/>
    <property type="match status" value="1"/>
</dbReference>
<dbReference type="InterPro" id="IPR000182">
    <property type="entry name" value="GNAT_dom"/>
</dbReference>
<evidence type="ECO:0000259" key="1">
    <source>
        <dbReference type="PROSITE" id="PS51186"/>
    </source>
</evidence>
<protein>
    <submittedName>
        <fullName evidence="2">GNAT family N-acetyltransferase</fullName>
        <ecNumber evidence="2">2.3.1.-</ecNumber>
    </submittedName>
</protein>
<evidence type="ECO:0000313" key="3">
    <source>
        <dbReference type="Proteomes" id="UP001560296"/>
    </source>
</evidence>
<dbReference type="Gene3D" id="3.40.630.30">
    <property type="match status" value="1"/>
</dbReference>
<dbReference type="Proteomes" id="UP001560296">
    <property type="component" value="Unassembled WGS sequence"/>
</dbReference>
<sequence length="165" mass="19099">MSVQLVPASVEQLPLIRNLYQFYAYESSDWEQEDVELDGRFYVHEPHLALYWQRPDWSAQLILVDGFIAGFLLIERSEIPGVDALEFADLFILRKYRRQGIGRALVEQVILASQQPWVVSLYPQDPLAAPFWQAMLSELPFRSVQRLADGGEPELLTYLINPRPH</sequence>
<proteinExistence type="predicted"/>
<organism evidence="2 3">
    <name type="scientific">Pseudomonas zhanjiangensis</name>
    <dbReference type="NCBI Taxonomy" id="3239015"/>
    <lineage>
        <taxon>Bacteria</taxon>
        <taxon>Pseudomonadati</taxon>
        <taxon>Pseudomonadota</taxon>
        <taxon>Gammaproteobacteria</taxon>
        <taxon>Pseudomonadales</taxon>
        <taxon>Pseudomonadaceae</taxon>
        <taxon>Pseudomonas</taxon>
    </lineage>
</organism>
<keyword evidence="2" id="KW-0808">Transferase</keyword>
<dbReference type="PROSITE" id="PS51186">
    <property type="entry name" value="GNAT"/>
    <property type="match status" value="1"/>
</dbReference>